<dbReference type="InterPro" id="IPR038765">
    <property type="entry name" value="Papain-like_cys_pep_sf"/>
</dbReference>
<sequence>MTLEEIRRHAAFAAAAFQQTILPFCGVAEWSRALLKMGGNRMKNTKPAYMRPIVCLLLAVTLAAVLPCGAAAQDMDGAQKILSVDTAAAGPDEAQAQTDADEQNQTAAGPASILNAAELEPAVTGIDALDALVAETLAEITSEDMTTYEKVVACYDYLTDNMRYGSSMYHLNVPLGDTTCANIFYTYGEVDGFGAVALTSNYGLCNGYAAGFILLVRAIGLDADLVTGQTRSAGGGYAYHKWAEITIDGTAYAFDPQLDQSYARQGLGEYNNFCKTYGEINGRYLKA</sequence>
<dbReference type="AlphaFoldDB" id="A0A845SVN1"/>
<evidence type="ECO:0000313" key="6">
    <source>
        <dbReference type="Proteomes" id="UP000462501"/>
    </source>
</evidence>
<dbReference type="Gene3D" id="3.10.620.30">
    <property type="match status" value="1"/>
</dbReference>
<reference evidence="3 5" key="1">
    <citation type="submission" date="2018-08" db="EMBL/GenBank/DDBJ databases">
        <title>Murine metabolic-syndrome-specific gut microbial biobank.</title>
        <authorList>
            <person name="Liu C."/>
        </authorList>
    </citation>
    <scope>NUCLEOTIDE SEQUENCE [LARGE SCALE GENOMIC DNA]</scope>
    <source>
        <strain evidence="3 5">X69</strain>
    </source>
</reference>
<accession>A0A845SVN1</accession>
<proteinExistence type="predicted"/>
<keyword evidence="1" id="KW-1133">Transmembrane helix</keyword>
<feature type="domain" description="Transglutaminase-like" evidence="2">
    <location>
        <begin position="137"/>
        <end position="252"/>
    </location>
</feature>
<feature type="transmembrane region" description="Helical" evidence="1">
    <location>
        <begin position="52"/>
        <end position="72"/>
    </location>
</feature>
<dbReference type="Proteomes" id="UP000446348">
    <property type="component" value="Unassembled WGS sequence"/>
</dbReference>
<evidence type="ECO:0000259" key="2">
    <source>
        <dbReference type="Pfam" id="PF01841"/>
    </source>
</evidence>
<evidence type="ECO:0000313" key="5">
    <source>
        <dbReference type="Proteomes" id="UP000446348"/>
    </source>
</evidence>
<dbReference type="EMBL" id="QXWZ01000011">
    <property type="protein sequence ID" value="NBI78698.1"/>
    <property type="molecule type" value="Genomic_DNA"/>
</dbReference>
<dbReference type="SUPFAM" id="SSF54001">
    <property type="entry name" value="Cysteine proteinases"/>
    <property type="match status" value="1"/>
</dbReference>
<protein>
    <submittedName>
        <fullName evidence="4">Transglutaminase domain-containing protein</fullName>
    </submittedName>
</protein>
<keyword evidence="1" id="KW-0812">Transmembrane</keyword>
<dbReference type="InterPro" id="IPR002931">
    <property type="entry name" value="Transglutaminase-like"/>
</dbReference>
<dbReference type="Proteomes" id="UP000462501">
    <property type="component" value="Unassembled WGS sequence"/>
</dbReference>
<dbReference type="EMBL" id="VIQT01000003">
    <property type="protein sequence ID" value="NDO38007.1"/>
    <property type="molecule type" value="Genomic_DNA"/>
</dbReference>
<organism evidence="4 6">
    <name type="scientific">Anaerotruncus colihominis</name>
    <dbReference type="NCBI Taxonomy" id="169435"/>
    <lineage>
        <taxon>Bacteria</taxon>
        <taxon>Bacillati</taxon>
        <taxon>Bacillota</taxon>
        <taxon>Clostridia</taxon>
        <taxon>Eubacteriales</taxon>
        <taxon>Oscillospiraceae</taxon>
        <taxon>Anaerotruncus</taxon>
    </lineage>
</organism>
<keyword evidence="1" id="KW-0472">Membrane</keyword>
<name>A0A845SVN1_9FIRM</name>
<evidence type="ECO:0000256" key="1">
    <source>
        <dbReference type="SAM" id="Phobius"/>
    </source>
</evidence>
<dbReference type="Pfam" id="PF01841">
    <property type="entry name" value="Transglut_core"/>
    <property type="match status" value="1"/>
</dbReference>
<comment type="caution">
    <text evidence="4">The sequence shown here is derived from an EMBL/GenBank/DDBJ whole genome shotgun (WGS) entry which is preliminary data.</text>
</comment>
<evidence type="ECO:0000313" key="3">
    <source>
        <dbReference type="EMBL" id="NBI78698.1"/>
    </source>
</evidence>
<reference evidence="4 6" key="2">
    <citation type="submission" date="2019-06" db="EMBL/GenBank/DDBJ databases">
        <title>Draft genome sequences of 15 bacterial species constituting the stable defined intestinal microbiota of the GM15 gnotobiotic mouse model.</title>
        <authorList>
            <person name="Elie C."/>
            <person name="Mathieu A."/>
            <person name="Saliou A."/>
            <person name="Darnaud M."/>
            <person name="Leulier F."/>
            <person name="Tamellini A."/>
        </authorList>
    </citation>
    <scope>NUCLEOTIDE SEQUENCE [LARGE SCALE GENOMIC DNA]</scope>
    <source>
        <strain evidence="4 6">JM4-15</strain>
    </source>
</reference>
<gene>
    <name evidence="3" type="ORF">D3Z39_07420</name>
    <name evidence="4" type="ORF">FMM72_01905</name>
</gene>
<evidence type="ECO:0000313" key="4">
    <source>
        <dbReference type="EMBL" id="NDO38007.1"/>
    </source>
</evidence>